<dbReference type="AlphaFoldDB" id="A0AA48M0J0"/>
<protein>
    <submittedName>
        <fullName evidence="1">Uncharacterized protein</fullName>
    </submittedName>
</protein>
<name>A0AA48M0J0_9ZZZZ</name>
<accession>A0AA48M0J0</accession>
<organism evidence="1">
    <name type="scientific">freshwater sediment metagenome</name>
    <dbReference type="NCBI Taxonomy" id="556182"/>
    <lineage>
        <taxon>unclassified sequences</taxon>
        <taxon>metagenomes</taxon>
        <taxon>ecological metagenomes</taxon>
    </lineage>
</organism>
<sequence length="97" mass="10826">MKLRFACLFALIATPAFAVDPTGIPQCDTLLKKYEACSSLLTPKQVHAAQKELLDGAMGMRAASTDPKLRPELERYCTDTFERMKKESDIKECMAKP</sequence>
<proteinExistence type="predicted"/>
<evidence type="ECO:0000313" key="1">
    <source>
        <dbReference type="EMBL" id="CAJ0859692.1"/>
    </source>
</evidence>
<gene>
    <name evidence="1" type="ORF">AMST5_01233</name>
</gene>
<dbReference type="EMBL" id="OY288114">
    <property type="protein sequence ID" value="CAJ0859692.1"/>
    <property type="molecule type" value="Genomic_DNA"/>
</dbReference>
<reference evidence="1" key="1">
    <citation type="submission" date="2023-07" db="EMBL/GenBank/DDBJ databases">
        <authorList>
            <person name="Pelsma A.J. K."/>
        </authorList>
    </citation>
    <scope>NUCLEOTIDE SEQUENCE</scope>
</reference>